<evidence type="ECO:0000256" key="1">
    <source>
        <dbReference type="ARBA" id="ARBA00006174"/>
    </source>
</evidence>
<dbReference type="InterPro" id="IPR045336">
    <property type="entry name" value="MmgE_PrpD_N"/>
</dbReference>
<dbReference type="Pfam" id="PF03972">
    <property type="entry name" value="MmgE_PrpD_N"/>
    <property type="match status" value="1"/>
</dbReference>
<dbReference type="GO" id="GO:0016829">
    <property type="term" value="F:lyase activity"/>
    <property type="evidence" value="ECO:0007669"/>
    <property type="project" value="InterPro"/>
</dbReference>
<dbReference type="OrthoDB" id="5415580at2"/>
<evidence type="ECO:0000313" key="4">
    <source>
        <dbReference type="EMBL" id="EKF61591.1"/>
    </source>
</evidence>
<dbReference type="InterPro" id="IPR005656">
    <property type="entry name" value="MmgE_PrpD"/>
</dbReference>
<dbReference type="STRING" id="1156935.QWE_00265"/>
<evidence type="ECO:0000259" key="2">
    <source>
        <dbReference type="Pfam" id="PF03972"/>
    </source>
</evidence>
<dbReference type="InterPro" id="IPR036148">
    <property type="entry name" value="MmgE/PrpD_sf"/>
</dbReference>
<dbReference type="InterPro" id="IPR042188">
    <property type="entry name" value="MmgE/PrpD_sf_2"/>
</dbReference>
<accession>K2QK58</accession>
<evidence type="ECO:0000259" key="3">
    <source>
        <dbReference type="Pfam" id="PF19305"/>
    </source>
</evidence>
<dbReference type="eggNOG" id="COG2079">
    <property type="taxonomic scope" value="Bacteria"/>
</dbReference>
<evidence type="ECO:0000313" key="5">
    <source>
        <dbReference type="Proteomes" id="UP000007123"/>
    </source>
</evidence>
<dbReference type="SUPFAM" id="SSF103378">
    <property type="entry name" value="2-methylcitrate dehydratase PrpD"/>
    <property type="match status" value="1"/>
</dbReference>
<protein>
    <submittedName>
        <fullName evidence="4">MmgE/PrpD family protein</fullName>
    </submittedName>
</protein>
<organism evidence="4 5">
    <name type="scientific">Agrobacterium albertimagni AOL15</name>
    <dbReference type="NCBI Taxonomy" id="1156935"/>
    <lineage>
        <taxon>Bacteria</taxon>
        <taxon>Pseudomonadati</taxon>
        <taxon>Pseudomonadota</taxon>
        <taxon>Alphaproteobacteria</taxon>
        <taxon>Hyphomicrobiales</taxon>
        <taxon>Rhizobiaceae</taxon>
        <taxon>Rhizobium/Agrobacterium group</taxon>
        <taxon>Agrobacterium</taxon>
    </lineage>
</organism>
<dbReference type="EMBL" id="ALJF01000001">
    <property type="protein sequence ID" value="EKF61591.1"/>
    <property type="molecule type" value="Genomic_DNA"/>
</dbReference>
<gene>
    <name evidence="4" type="ORF">QWE_00265</name>
</gene>
<dbReference type="Gene3D" id="3.30.1330.120">
    <property type="entry name" value="2-methylcitrate dehydratase PrpD"/>
    <property type="match status" value="1"/>
</dbReference>
<sequence>MPFLTHRLARHALEIDARRLPDEVREVALGCVLDLLTAALAGVRSPAPAAALGVSEWLYGCGPAPAWFTGQKLSLLSALLHNALCASALDLDDGNRAARGHPGASVIPTVLTLASTMPQSRGDEILSAIIAGYDVGVRIAAAQKTEAILTRQTGRWAAFASAAAAGRLLKAMPEHLAQALAIAGVTAPNQRANGSSGYSRMTGNLVKEGIAFSAQLGLQAVFLAGAGFTGPVDLLDHQHFYDRARILDRLGSRFEILDTYFKPYACCRYIHPALDAYGALCRDHGFTVADIDHIEVETFGFALKLANSPDPENLTALQYSLPYCLAVLAILGEEALTPIGPDLLARSELSDFASKVKLSVNAEAEAQFPMKTTAMLTVALRSGALLVSKLTAARGDPSEPMDYKALAAKFRRVSRGVISQVEQDRIINSVVSLSEGDADELMQRLGQKITASLDAGMGSSET</sequence>
<dbReference type="PANTHER" id="PTHR16943">
    <property type="entry name" value="2-METHYLCITRATE DEHYDRATASE-RELATED"/>
    <property type="match status" value="1"/>
</dbReference>
<dbReference type="PATRIC" id="fig|1156935.5.peg.52"/>
<keyword evidence="5" id="KW-1185">Reference proteome</keyword>
<dbReference type="PANTHER" id="PTHR16943:SF8">
    <property type="entry name" value="2-METHYLCITRATE DEHYDRATASE"/>
    <property type="match status" value="1"/>
</dbReference>
<dbReference type="InterPro" id="IPR045337">
    <property type="entry name" value="MmgE_PrpD_C"/>
</dbReference>
<dbReference type="InterPro" id="IPR042183">
    <property type="entry name" value="MmgE/PrpD_sf_1"/>
</dbReference>
<reference evidence="4 5" key="1">
    <citation type="journal article" date="2012" name="J. Bacteriol.">
        <title>Draft Genome Sequence of Agrobacterium albertimagni Strain AOL15.</title>
        <authorList>
            <person name="Trimble W.L."/>
            <person name="Phung le T."/>
            <person name="Meyer F."/>
            <person name="Gilbert J.A."/>
            <person name="Silver S."/>
        </authorList>
    </citation>
    <scope>NUCLEOTIDE SEQUENCE [LARGE SCALE GENOMIC DNA]</scope>
    <source>
        <strain evidence="4 5">AOL15</strain>
    </source>
</reference>
<proteinExistence type="inferred from homology"/>
<comment type="caution">
    <text evidence="4">The sequence shown here is derived from an EMBL/GenBank/DDBJ whole genome shotgun (WGS) entry which is preliminary data.</text>
</comment>
<comment type="similarity">
    <text evidence="1">Belongs to the PrpD family.</text>
</comment>
<dbReference type="AlphaFoldDB" id="K2QK58"/>
<feature type="domain" description="MmgE/PrpD C-terminal" evidence="3">
    <location>
        <begin position="264"/>
        <end position="432"/>
    </location>
</feature>
<dbReference type="RefSeq" id="WP_006724045.1">
    <property type="nucleotide sequence ID" value="NZ_ALJF01000001.1"/>
</dbReference>
<dbReference type="Gene3D" id="1.10.4100.10">
    <property type="entry name" value="2-methylcitrate dehydratase PrpD"/>
    <property type="match status" value="1"/>
</dbReference>
<feature type="domain" description="MmgE/PrpD N-terminal" evidence="2">
    <location>
        <begin position="7"/>
        <end position="239"/>
    </location>
</feature>
<dbReference type="Pfam" id="PF19305">
    <property type="entry name" value="MmgE_PrpD_C"/>
    <property type="match status" value="1"/>
</dbReference>
<name>K2QK58_9HYPH</name>
<dbReference type="Proteomes" id="UP000007123">
    <property type="component" value="Unassembled WGS sequence"/>
</dbReference>